<dbReference type="RefSeq" id="WP_111730206.1">
    <property type="nucleotide sequence ID" value="NZ_QHKO01000005.1"/>
</dbReference>
<reference evidence="2 3" key="1">
    <citation type="submission" date="2018-05" db="EMBL/GenBank/DDBJ databases">
        <title>Lujinxingia marina gen. nov. sp. nov., a new facultative anaerobic member of the class Deltaproteobacteria, and proposal of Lujinxingaceae fam. nov.</title>
        <authorList>
            <person name="Li C.-M."/>
        </authorList>
    </citation>
    <scope>NUCLEOTIDE SEQUENCE [LARGE SCALE GENOMIC DNA]</scope>
    <source>
        <strain evidence="2 3">B210</strain>
    </source>
</reference>
<gene>
    <name evidence="2" type="ORF">DL240_12350</name>
</gene>
<keyword evidence="3" id="KW-1185">Reference proteome</keyword>
<evidence type="ECO:0000313" key="3">
    <source>
        <dbReference type="Proteomes" id="UP000249169"/>
    </source>
</evidence>
<proteinExistence type="predicted"/>
<evidence type="ECO:0000256" key="1">
    <source>
        <dbReference type="SAM" id="SignalP"/>
    </source>
</evidence>
<accession>A0A328C5Q9</accession>
<dbReference type="Gene3D" id="2.60.120.1140">
    <property type="entry name" value="Protein of unknown function DUF192"/>
    <property type="match status" value="1"/>
</dbReference>
<evidence type="ECO:0008006" key="4">
    <source>
        <dbReference type="Google" id="ProtNLM"/>
    </source>
</evidence>
<evidence type="ECO:0000313" key="2">
    <source>
        <dbReference type="EMBL" id="RAL21641.1"/>
    </source>
</evidence>
<name>A0A328C5Q9_9DELT</name>
<dbReference type="PANTHER" id="PTHR37953">
    <property type="entry name" value="UPF0127 PROTEIN MJ1496"/>
    <property type="match status" value="1"/>
</dbReference>
<dbReference type="PROSITE" id="PS51257">
    <property type="entry name" value="PROKAR_LIPOPROTEIN"/>
    <property type="match status" value="1"/>
</dbReference>
<dbReference type="OrthoDB" id="5526466at2"/>
<protein>
    <recommendedName>
        <fullName evidence="4">DUF192 domain-containing protein</fullName>
    </recommendedName>
</protein>
<dbReference type="AlphaFoldDB" id="A0A328C5Q9"/>
<sequence>MVYALRPRPALLVLMLLAMASLAFSCEHASETDDQPPAAGAPQNSGAAERCVVDGECEGFYRCLDGGCQVPPAMNGARDEDTPVLSFFDSRDEAESGEAPRAQFYTELALTAAEQSRGLMYRPHMLDDWGMLFIYPTERTLSFWMKNTLIPLDMIFINDSGRVVGVVENAEPQTLTPRQVDAAARYVFEINGGLSAELGIGEGTWVRFEQMESYHTPRR</sequence>
<dbReference type="InterPro" id="IPR003795">
    <property type="entry name" value="DUF192"/>
</dbReference>
<dbReference type="Proteomes" id="UP000249169">
    <property type="component" value="Unassembled WGS sequence"/>
</dbReference>
<keyword evidence="1" id="KW-0732">Signal</keyword>
<dbReference type="EMBL" id="QHKO01000005">
    <property type="protein sequence ID" value="RAL21641.1"/>
    <property type="molecule type" value="Genomic_DNA"/>
</dbReference>
<feature type="signal peptide" evidence="1">
    <location>
        <begin position="1"/>
        <end position="25"/>
    </location>
</feature>
<dbReference type="InterPro" id="IPR038695">
    <property type="entry name" value="Saro_0823-like_sf"/>
</dbReference>
<comment type="caution">
    <text evidence="2">The sequence shown here is derived from an EMBL/GenBank/DDBJ whole genome shotgun (WGS) entry which is preliminary data.</text>
</comment>
<dbReference type="Pfam" id="PF02643">
    <property type="entry name" value="DUF192"/>
    <property type="match status" value="1"/>
</dbReference>
<dbReference type="PANTHER" id="PTHR37953:SF1">
    <property type="entry name" value="UPF0127 PROTEIN MJ1496"/>
    <property type="match status" value="1"/>
</dbReference>
<feature type="chain" id="PRO_5016404372" description="DUF192 domain-containing protein" evidence="1">
    <location>
        <begin position="26"/>
        <end position="219"/>
    </location>
</feature>
<organism evidence="2 3">
    <name type="scientific">Lujinxingia litoralis</name>
    <dbReference type="NCBI Taxonomy" id="2211119"/>
    <lineage>
        <taxon>Bacteria</taxon>
        <taxon>Deltaproteobacteria</taxon>
        <taxon>Bradymonadales</taxon>
        <taxon>Lujinxingiaceae</taxon>
        <taxon>Lujinxingia</taxon>
    </lineage>
</organism>